<feature type="compositionally biased region" description="Low complexity" evidence="1">
    <location>
        <begin position="35"/>
        <end position="46"/>
    </location>
</feature>
<sequence>MKVKVFTMVSVVLALFIGAVLSESIIGDEQVLQANPSSSSNPGNPGKPEHTDNPIDPGNAEVTSFIGEYQEPILKDFFTFIRSKTRWVRDGELQLKPNEGYFNKQDIEGFGPVTDNYNEVEPGGTVYYYLPELPQNHKIKLELSEHSHKREVISVLEEKWFDEAGRIEVNVPNEYGKLLVFKMELYDEKQQKKDILMIPYYTSFKSVNASLAINKSEYKQDETLSLYLENWGPNHISHGEGYGLQRQEGNQWVPPSEEEFKAIFNAIALQTSPYETYVQHINLEKLRPGTYRIIKPFSTVTSEGMISLSRTFTILP</sequence>
<dbReference type="RefSeq" id="WP_097157168.1">
    <property type="nucleotide sequence ID" value="NZ_JBEPMQ010000003.1"/>
</dbReference>
<proteinExistence type="predicted"/>
<dbReference type="InterPro" id="IPR046878">
    <property type="entry name" value="Big_14"/>
</dbReference>
<organism evidence="3 4">
    <name type="scientific">Bacillus oleivorans</name>
    <dbReference type="NCBI Taxonomy" id="1448271"/>
    <lineage>
        <taxon>Bacteria</taxon>
        <taxon>Bacillati</taxon>
        <taxon>Bacillota</taxon>
        <taxon>Bacilli</taxon>
        <taxon>Bacillales</taxon>
        <taxon>Bacillaceae</taxon>
        <taxon>Bacillus</taxon>
    </lineage>
</organism>
<dbReference type="AlphaFoldDB" id="A0A285CK20"/>
<gene>
    <name evidence="3" type="ORF">SAMN05877753_101685</name>
</gene>
<feature type="domain" description="Bacterial Ig-like" evidence="2">
    <location>
        <begin position="206"/>
        <end position="301"/>
    </location>
</feature>
<dbReference type="Proteomes" id="UP000219546">
    <property type="component" value="Unassembled WGS sequence"/>
</dbReference>
<reference evidence="3 4" key="1">
    <citation type="submission" date="2017-08" db="EMBL/GenBank/DDBJ databases">
        <authorList>
            <person name="de Groot N.N."/>
        </authorList>
    </citation>
    <scope>NUCLEOTIDE SEQUENCE [LARGE SCALE GENOMIC DNA]</scope>
    <source>
        <strain evidence="3 4">JC228</strain>
    </source>
</reference>
<evidence type="ECO:0000313" key="3">
    <source>
        <dbReference type="EMBL" id="SNX67366.1"/>
    </source>
</evidence>
<dbReference type="OrthoDB" id="2965184at2"/>
<evidence type="ECO:0000256" key="1">
    <source>
        <dbReference type="SAM" id="MobiDB-lite"/>
    </source>
</evidence>
<evidence type="ECO:0000313" key="4">
    <source>
        <dbReference type="Proteomes" id="UP000219546"/>
    </source>
</evidence>
<protein>
    <recommendedName>
        <fullName evidence="2">Bacterial Ig-like domain-containing protein</fullName>
    </recommendedName>
</protein>
<evidence type="ECO:0000259" key="2">
    <source>
        <dbReference type="Pfam" id="PF20251"/>
    </source>
</evidence>
<dbReference type="Pfam" id="PF20251">
    <property type="entry name" value="Big_14"/>
    <property type="match status" value="1"/>
</dbReference>
<name>A0A285CK20_9BACI</name>
<feature type="region of interest" description="Disordered" evidence="1">
    <location>
        <begin position="33"/>
        <end position="61"/>
    </location>
</feature>
<keyword evidence="4" id="KW-1185">Reference proteome</keyword>
<dbReference type="EMBL" id="OAOP01000001">
    <property type="protein sequence ID" value="SNX67366.1"/>
    <property type="molecule type" value="Genomic_DNA"/>
</dbReference>
<accession>A0A285CK20</accession>